<name>A0AAV4LEP7_9BACL</name>
<gene>
    <name evidence="9" type="primary">gerAB3</name>
    <name evidence="9" type="ORF">DNHGIG_18450</name>
</gene>
<dbReference type="Pfam" id="PF03845">
    <property type="entry name" value="Spore_permease"/>
    <property type="match status" value="1"/>
</dbReference>
<keyword evidence="5 8" id="KW-0812">Transmembrane</keyword>
<evidence type="ECO:0000256" key="1">
    <source>
        <dbReference type="ARBA" id="ARBA00004141"/>
    </source>
</evidence>
<proteinExistence type="inferred from homology"/>
<dbReference type="EMBL" id="BOQE01000001">
    <property type="protein sequence ID" value="GIM46296.1"/>
    <property type="molecule type" value="Genomic_DNA"/>
</dbReference>
<keyword evidence="6 8" id="KW-1133">Transmembrane helix</keyword>
<evidence type="ECO:0000256" key="4">
    <source>
        <dbReference type="ARBA" id="ARBA00022544"/>
    </source>
</evidence>
<keyword evidence="10" id="KW-1185">Reference proteome</keyword>
<feature type="transmembrane region" description="Helical" evidence="8">
    <location>
        <begin position="149"/>
        <end position="169"/>
    </location>
</feature>
<dbReference type="AlphaFoldDB" id="A0AAV4LEP7"/>
<feature type="transmembrane region" description="Helical" evidence="8">
    <location>
        <begin position="87"/>
        <end position="107"/>
    </location>
</feature>
<comment type="caution">
    <text evidence="9">The sequence shown here is derived from an EMBL/GenBank/DDBJ whole genome shotgun (WGS) entry which is preliminary data.</text>
</comment>
<evidence type="ECO:0000313" key="10">
    <source>
        <dbReference type="Proteomes" id="UP001057291"/>
    </source>
</evidence>
<evidence type="ECO:0000256" key="2">
    <source>
        <dbReference type="ARBA" id="ARBA00007998"/>
    </source>
</evidence>
<dbReference type="GO" id="GO:0009847">
    <property type="term" value="P:spore germination"/>
    <property type="evidence" value="ECO:0007669"/>
    <property type="project" value="InterPro"/>
</dbReference>
<dbReference type="Proteomes" id="UP001057291">
    <property type="component" value="Unassembled WGS sequence"/>
</dbReference>
<dbReference type="GO" id="GO:0016020">
    <property type="term" value="C:membrane"/>
    <property type="evidence" value="ECO:0007669"/>
    <property type="project" value="UniProtKB-SubCell"/>
</dbReference>
<feature type="transmembrane region" description="Helical" evidence="8">
    <location>
        <begin position="222"/>
        <end position="248"/>
    </location>
</feature>
<feature type="transmembrane region" description="Helical" evidence="8">
    <location>
        <begin position="308"/>
        <end position="329"/>
    </location>
</feature>
<sequence length="370" mass="41687">MKEEIPLYEKKISRSQFGAFAYVLSTATSLIYVPTVTFKIARQDGWISLIFSYMAGIFGILMIHTLIRHYPGKTLVQYTPIALGRIIGKIIGGLYIWFYFHVAVIILREITDFTGTYVLDKTPVVVIVSLLVIVCAYAAYGGVECLGRLMIIIAFLSIIANISLLIFVIEKLDFDKLLPIFDRKLALPIIKGSIIPSAWLGEIVLMATYLPMLQEEKKGKNTLLIILTFSVMLLMITDIFAIAVYGLLTASFEYSVFNLARIINIADFFERVDPAYLAVWVAAIFGKVSLFYLAIVKEIAHWLKLTDYRITIIPVGILLVISSVTLFSNTSEMIQFLSYTFPSYAFIFEYVIPSLVLIVTGIKQRLTQSK</sequence>
<dbReference type="PANTHER" id="PTHR34975">
    <property type="entry name" value="SPORE GERMINATION PROTEIN A2"/>
    <property type="match status" value="1"/>
</dbReference>
<feature type="transmembrane region" description="Helical" evidence="8">
    <location>
        <begin position="277"/>
        <end position="296"/>
    </location>
</feature>
<accession>A0AAV4LEP7</accession>
<keyword evidence="3" id="KW-0813">Transport</keyword>
<evidence type="ECO:0000256" key="6">
    <source>
        <dbReference type="ARBA" id="ARBA00022989"/>
    </source>
</evidence>
<keyword evidence="4" id="KW-0309">Germination</keyword>
<reference evidence="9" key="1">
    <citation type="journal article" date="2023" name="Int. J. Syst. Evol. Microbiol.">
        <title>Collibacillus ludicampi gen. nov., sp. nov., a new soil bacterium of the family Alicyclobacillaceae.</title>
        <authorList>
            <person name="Jojima T."/>
            <person name="Ioku Y."/>
            <person name="Fukuta Y."/>
            <person name="Shirasaka N."/>
            <person name="Matsumura Y."/>
            <person name="Mori M."/>
        </authorList>
    </citation>
    <scope>NUCLEOTIDE SEQUENCE</scope>
    <source>
        <strain evidence="9">TP075</strain>
    </source>
</reference>
<keyword evidence="7 8" id="KW-0472">Membrane</keyword>
<protein>
    <submittedName>
        <fullName evidence="9">Germination protein</fullName>
    </submittedName>
</protein>
<feature type="transmembrane region" description="Helical" evidence="8">
    <location>
        <begin position="46"/>
        <end position="67"/>
    </location>
</feature>
<dbReference type="RefSeq" id="WP_282199416.1">
    <property type="nucleotide sequence ID" value="NZ_BOQE01000001.1"/>
</dbReference>
<feature type="transmembrane region" description="Helical" evidence="8">
    <location>
        <begin position="122"/>
        <end position="140"/>
    </location>
</feature>
<evidence type="ECO:0000256" key="3">
    <source>
        <dbReference type="ARBA" id="ARBA00022448"/>
    </source>
</evidence>
<organism evidence="9 10">
    <name type="scientific">Collibacillus ludicampi</name>
    <dbReference type="NCBI Taxonomy" id="2771369"/>
    <lineage>
        <taxon>Bacteria</taxon>
        <taxon>Bacillati</taxon>
        <taxon>Bacillota</taxon>
        <taxon>Bacilli</taxon>
        <taxon>Bacillales</taxon>
        <taxon>Alicyclobacillaceae</taxon>
        <taxon>Collibacillus</taxon>
    </lineage>
</organism>
<dbReference type="PANTHER" id="PTHR34975:SF2">
    <property type="entry name" value="SPORE GERMINATION PROTEIN A2"/>
    <property type="match status" value="1"/>
</dbReference>
<feature type="transmembrane region" description="Helical" evidence="8">
    <location>
        <begin position="20"/>
        <end position="40"/>
    </location>
</feature>
<dbReference type="InterPro" id="IPR004761">
    <property type="entry name" value="Spore_GerAB"/>
</dbReference>
<feature type="transmembrane region" description="Helical" evidence="8">
    <location>
        <begin position="189"/>
        <end position="210"/>
    </location>
</feature>
<evidence type="ECO:0000313" key="9">
    <source>
        <dbReference type="EMBL" id="GIM46296.1"/>
    </source>
</evidence>
<comment type="similarity">
    <text evidence="2">Belongs to the amino acid-polyamine-organocation (APC) superfamily. Spore germination protein (SGP) (TC 2.A.3.9) family.</text>
</comment>
<evidence type="ECO:0000256" key="5">
    <source>
        <dbReference type="ARBA" id="ARBA00022692"/>
    </source>
</evidence>
<evidence type="ECO:0000256" key="7">
    <source>
        <dbReference type="ARBA" id="ARBA00023136"/>
    </source>
</evidence>
<feature type="transmembrane region" description="Helical" evidence="8">
    <location>
        <begin position="341"/>
        <end position="362"/>
    </location>
</feature>
<evidence type="ECO:0000256" key="8">
    <source>
        <dbReference type="SAM" id="Phobius"/>
    </source>
</evidence>
<dbReference type="NCBIfam" id="TIGR00912">
    <property type="entry name" value="2A0309"/>
    <property type="match status" value="1"/>
</dbReference>
<comment type="subcellular location">
    <subcellularLocation>
        <location evidence="1">Membrane</location>
        <topology evidence="1">Multi-pass membrane protein</topology>
    </subcellularLocation>
</comment>